<dbReference type="InterPro" id="IPR023696">
    <property type="entry name" value="Ureohydrolase_dom_sf"/>
</dbReference>
<feature type="compositionally biased region" description="Polar residues" evidence="14">
    <location>
        <begin position="1"/>
        <end position="21"/>
    </location>
</feature>
<keyword evidence="5" id="KW-0678">Repressor</keyword>
<evidence type="ECO:0000256" key="1">
    <source>
        <dbReference type="ARBA" id="ARBA00001947"/>
    </source>
</evidence>
<keyword evidence="10" id="KW-0156">Chromatin regulator</keyword>
<accession>A0ABR2CGD7</accession>
<dbReference type="Gene3D" id="3.40.800.20">
    <property type="entry name" value="Histone deacetylase domain"/>
    <property type="match status" value="1"/>
</dbReference>
<dbReference type="SUPFAM" id="SSF52768">
    <property type="entry name" value="Arginase/deacetylase"/>
    <property type="match status" value="1"/>
</dbReference>
<evidence type="ECO:0000313" key="17">
    <source>
        <dbReference type="Proteomes" id="UP001472677"/>
    </source>
</evidence>
<keyword evidence="8" id="KW-0378">Hydrolase</keyword>
<evidence type="ECO:0000256" key="12">
    <source>
        <dbReference type="ARBA" id="ARBA00023163"/>
    </source>
</evidence>
<dbReference type="EC" id="3.5.1.98" evidence="4"/>
<protein>
    <recommendedName>
        <fullName evidence="4">histone deacetylase</fullName>
        <ecNumber evidence="4">3.5.1.98</ecNumber>
    </recommendedName>
</protein>
<dbReference type="InterPro" id="IPR000286">
    <property type="entry name" value="HDACs"/>
</dbReference>
<gene>
    <name evidence="16" type="ORF">V6N12_011850</name>
</gene>
<keyword evidence="7" id="KW-0863">Zinc-finger</keyword>
<reference evidence="16 17" key="1">
    <citation type="journal article" date="2024" name="G3 (Bethesda)">
        <title>Genome assembly of Hibiscus sabdariffa L. provides insights into metabolisms of medicinal natural products.</title>
        <authorList>
            <person name="Kim T."/>
        </authorList>
    </citation>
    <scope>NUCLEOTIDE SEQUENCE [LARGE SCALE GENOMIC DNA]</scope>
    <source>
        <strain evidence="16">TK-2024</strain>
        <tissue evidence="16">Old leaves</tissue>
    </source>
</reference>
<keyword evidence="13" id="KW-0539">Nucleus</keyword>
<comment type="caution">
    <text evidence="16">The sequence shown here is derived from an EMBL/GenBank/DDBJ whole genome shotgun (WGS) entry which is preliminary data.</text>
</comment>
<feature type="region of interest" description="Disordered" evidence="14">
    <location>
        <begin position="1"/>
        <end position="67"/>
    </location>
</feature>
<feature type="domain" description="RanBP2-type" evidence="15">
    <location>
        <begin position="111"/>
        <end position="130"/>
    </location>
</feature>
<keyword evidence="11" id="KW-0805">Transcription regulation</keyword>
<evidence type="ECO:0000256" key="14">
    <source>
        <dbReference type="SAM" id="MobiDB-lite"/>
    </source>
</evidence>
<name>A0ABR2CGD7_9ROSI</name>
<dbReference type="EMBL" id="JBBPBM010000052">
    <property type="protein sequence ID" value="KAK8518600.1"/>
    <property type="molecule type" value="Genomic_DNA"/>
</dbReference>
<feature type="compositionally biased region" description="Polar residues" evidence="14">
    <location>
        <begin position="31"/>
        <end position="42"/>
    </location>
</feature>
<organism evidence="16 17">
    <name type="scientific">Hibiscus sabdariffa</name>
    <name type="common">roselle</name>
    <dbReference type="NCBI Taxonomy" id="183260"/>
    <lineage>
        <taxon>Eukaryota</taxon>
        <taxon>Viridiplantae</taxon>
        <taxon>Streptophyta</taxon>
        <taxon>Embryophyta</taxon>
        <taxon>Tracheophyta</taxon>
        <taxon>Spermatophyta</taxon>
        <taxon>Magnoliopsida</taxon>
        <taxon>eudicotyledons</taxon>
        <taxon>Gunneridae</taxon>
        <taxon>Pentapetalae</taxon>
        <taxon>rosids</taxon>
        <taxon>malvids</taxon>
        <taxon>Malvales</taxon>
        <taxon>Malvaceae</taxon>
        <taxon>Malvoideae</taxon>
        <taxon>Hibiscus</taxon>
    </lineage>
</organism>
<dbReference type="PANTHER" id="PTHR10625">
    <property type="entry name" value="HISTONE DEACETYLASE HDAC1-RELATED"/>
    <property type="match status" value="1"/>
</dbReference>
<dbReference type="InterPro" id="IPR001876">
    <property type="entry name" value="Znf_RanBP2"/>
</dbReference>
<evidence type="ECO:0000256" key="11">
    <source>
        <dbReference type="ARBA" id="ARBA00023015"/>
    </source>
</evidence>
<evidence type="ECO:0000256" key="9">
    <source>
        <dbReference type="ARBA" id="ARBA00022833"/>
    </source>
</evidence>
<evidence type="ECO:0000313" key="16">
    <source>
        <dbReference type="EMBL" id="KAK8518600.1"/>
    </source>
</evidence>
<evidence type="ECO:0000256" key="13">
    <source>
        <dbReference type="ARBA" id="ARBA00023242"/>
    </source>
</evidence>
<dbReference type="InterPro" id="IPR037138">
    <property type="entry name" value="His_deacetylse_dom_sf"/>
</dbReference>
<keyword evidence="9" id="KW-0862">Zinc</keyword>
<proteinExistence type="inferred from homology"/>
<evidence type="ECO:0000259" key="15">
    <source>
        <dbReference type="PROSITE" id="PS01358"/>
    </source>
</evidence>
<dbReference type="Proteomes" id="UP001472677">
    <property type="component" value="Unassembled WGS sequence"/>
</dbReference>
<evidence type="ECO:0000256" key="8">
    <source>
        <dbReference type="ARBA" id="ARBA00022801"/>
    </source>
</evidence>
<dbReference type="PRINTS" id="PR01270">
    <property type="entry name" value="HDASUPER"/>
</dbReference>
<keyword evidence="12" id="KW-0804">Transcription</keyword>
<dbReference type="Pfam" id="PF00850">
    <property type="entry name" value="Hist_deacetyl"/>
    <property type="match status" value="1"/>
</dbReference>
<dbReference type="CDD" id="cd09992">
    <property type="entry name" value="HDAC_classII"/>
    <property type="match status" value="1"/>
</dbReference>
<evidence type="ECO:0000256" key="2">
    <source>
        <dbReference type="ARBA" id="ARBA00004123"/>
    </source>
</evidence>
<evidence type="ECO:0000256" key="4">
    <source>
        <dbReference type="ARBA" id="ARBA00012111"/>
    </source>
</evidence>
<comment type="cofactor">
    <cofactor evidence="1">
        <name>Zn(2+)</name>
        <dbReference type="ChEBI" id="CHEBI:29105"/>
    </cofactor>
</comment>
<evidence type="ECO:0000256" key="6">
    <source>
        <dbReference type="ARBA" id="ARBA00022723"/>
    </source>
</evidence>
<evidence type="ECO:0000256" key="10">
    <source>
        <dbReference type="ARBA" id="ARBA00022853"/>
    </source>
</evidence>
<evidence type="ECO:0000256" key="3">
    <source>
        <dbReference type="ARBA" id="ARBA00007738"/>
    </source>
</evidence>
<sequence length="486" mass="52740">MVSETVQVSCVTNGGTESNQGFKRKHLGSGEQATASCHNGSDTKGDIGTSGRDMTSNIDEDTQFDNASKKVRLPKELTFQDMYNNEDAFDDEDEDDSDWEPVQRHIEILKWFCTNCTMVNLGDVLHCDICGEHKESGILRHGFYASPFSPAVELIQVESEARVRDKDFWSAASASNCSTAVGFDERMLLHSEIEMKSHPHPERPDRLRAIASSLAIAGIFPGKCCPIPAREITPEELQMSMLQLLKLPAKCFLVILLLTHANEHSAQAARLAAGLCADFASAIFSERVKNGFALVRPPGHHAGVRQAMGFCLHNNAAVAALAAQAAGAKKVLIVDWDVRHGNGTQEIFDQNKSVLYISLHRHEGGKFYPGTGAALEVGSKGAEGYCVNIPWSRGGVGDNDYIFAFQHVVLPIASKFAPDFTIISAGFDAAHGDPLGCCDVTPAGYAQMTHMLSALSGGKVASYTRGRLQPPFHIIFCYFGDQGTFG</sequence>
<dbReference type="PROSITE" id="PS01358">
    <property type="entry name" value="ZF_RANBP2_1"/>
    <property type="match status" value="1"/>
</dbReference>
<dbReference type="InterPro" id="IPR023801">
    <property type="entry name" value="His_deacetylse_dom"/>
</dbReference>
<keyword evidence="6" id="KW-0479">Metal-binding</keyword>
<keyword evidence="17" id="KW-1185">Reference proteome</keyword>
<comment type="subcellular location">
    <subcellularLocation>
        <location evidence="2">Nucleus</location>
    </subcellularLocation>
</comment>
<comment type="similarity">
    <text evidence="3">Belongs to the histone deacetylase family. HD type 2 subfamily.</text>
</comment>
<dbReference type="PANTHER" id="PTHR10625:SF5">
    <property type="entry name" value="HISTONE DEACETYLASE"/>
    <property type="match status" value="1"/>
</dbReference>
<evidence type="ECO:0000256" key="5">
    <source>
        <dbReference type="ARBA" id="ARBA00022491"/>
    </source>
</evidence>
<evidence type="ECO:0000256" key="7">
    <source>
        <dbReference type="ARBA" id="ARBA00022771"/>
    </source>
</evidence>